<comment type="caution">
    <text evidence="1">The sequence shown here is derived from an EMBL/GenBank/DDBJ whole genome shotgun (WGS) entry which is preliminary data.</text>
</comment>
<dbReference type="RefSeq" id="WP_218404303.1">
    <property type="nucleotide sequence ID" value="NZ_JAGSPC010000001.1"/>
</dbReference>
<evidence type="ECO:0000313" key="1">
    <source>
        <dbReference type="EMBL" id="MBV7259057.1"/>
    </source>
</evidence>
<keyword evidence="2" id="KW-1185">Reference proteome</keyword>
<dbReference type="AlphaFoldDB" id="A0A9X1JP48"/>
<sequence>MTLRSDTVEVVIDPWRGGGILAFKWRGIDVFRPHNGGDSPLDLACFPLIPFCNRIAKGCISKRGQLRTLPAASRWGEPVHALHGTGWISPWATKRVETDLAVLTFSGDGVLWPWVFDAEQHFQMHKDGFTQSISITNRDDVAMPAGLGLHPYFSRAGATLETGATGYWATGPDRLPETHRSLKKEPRWFTKDWFDDCFTGCNDPVRLRWPTHQLAIHASQNLPFTHIYTPRGEDYFCMEPVSHIPNAVNSTLDSDETGIANLEPGQSMKIDCRFQLEEPS</sequence>
<dbReference type="InterPro" id="IPR008183">
    <property type="entry name" value="Aldose_1/G6P_1-epimerase"/>
</dbReference>
<dbReference type="GO" id="GO:0005975">
    <property type="term" value="P:carbohydrate metabolic process"/>
    <property type="evidence" value="ECO:0007669"/>
    <property type="project" value="InterPro"/>
</dbReference>
<dbReference type="CDD" id="cd09021">
    <property type="entry name" value="Aldose_epim_Ec_YphB"/>
    <property type="match status" value="1"/>
</dbReference>
<dbReference type="Proteomes" id="UP001138681">
    <property type="component" value="Unassembled WGS sequence"/>
</dbReference>
<dbReference type="GO" id="GO:0016853">
    <property type="term" value="F:isomerase activity"/>
    <property type="evidence" value="ECO:0007669"/>
    <property type="project" value="InterPro"/>
</dbReference>
<proteinExistence type="predicted"/>
<name>A0A9X1JP48_9SPHN</name>
<evidence type="ECO:0000313" key="2">
    <source>
        <dbReference type="Proteomes" id="UP001138681"/>
    </source>
</evidence>
<gene>
    <name evidence="1" type="ORF">KCG46_05630</name>
</gene>
<dbReference type="Pfam" id="PF01263">
    <property type="entry name" value="Aldose_epim"/>
    <property type="match status" value="1"/>
</dbReference>
<organism evidence="1 2">
    <name type="scientific">Erythrobacter crassostreae</name>
    <dbReference type="NCBI Taxonomy" id="2828328"/>
    <lineage>
        <taxon>Bacteria</taxon>
        <taxon>Pseudomonadati</taxon>
        <taxon>Pseudomonadota</taxon>
        <taxon>Alphaproteobacteria</taxon>
        <taxon>Sphingomonadales</taxon>
        <taxon>Erythrobacteraceae</taxon>
        <taxon>Erythrobacter/Porphyrobacter group</taxon>
        <taxon>Erythrobacter</taxon>
    </lineage>
</organism>
<protein>
    <submittedName>
        <fullName evidence="1">Aldose 1-epimerase</fullName>
    </submittedName>
</protein>
<dbReference type="EMBL" id="JAGSPC010000001">
    <property type="protein sequence ID" value="MBV7259057.1"/>
    <property type="molecule type" value="Genomic_DNA"/>
</dbReference>
<accession>A0A9X1JP48</accession>
<reference evidence="1" key="1">
    <citation type="submission" date="2021-04" db="EMBL/GenBank/DDBJ databases">
        <authorList>
            <person name="Pira H."/>
            <person name="Risdian C."/>
            <person name="Wink J."/>
        </authorList>
    </citation>
    <scope>NUCLEOTIDE SEQUENCE</scope>
    <source>
        <strain evidence="1">WH158</strain>
    </source>
</reference>